<dbReference type="Proteomes" id="UP000301309">
    <property type="component" value="Unassembled WGS sequence"/>
</dbReference>
<evidence type="ECO:0000313" key="2">
    <source>
        <dbReference type="EMBL" id="GDY52079.1"/>
    </source>
</evidence>
<keyword evidence="3" id="KW-1185">Reference proteome</keyword>
<protein>
    <submittedName>
        <fullName evidence="2">Uncharacterized protein</fullName>
    </submittedName>
</protein>
<proteinExistence type="predicted"/>
<comment type="caution">
    <text evidence="2">The sequence shown here is derived from an EMBL/GenBank/DDBJ whole genome shotgun (WGS) entry which is preliminary data.</text>
</comment>
<reference evidence="2 3" key="1">
    <citation type="journal article" date="2020" name="Int. J. Syst. Evol. Microbiol.">
        <title>Reclassification of Streptomyces castelarensis and Streptomyces sporoclivatus as later heterotypic synonyms of Streptomyces antimycoticus.</title>
        <authorList>
            <person name="Komaki H."/>
            <person name="Tamura T."/>
        </authorList>
    </citation>
    <scope>NUCLEOTIDE SEQUENCE [LARGE SCALE GENOMIC DNA]</scope>
    <source>
        <strain evidence="2 3">NBRC 13459</strain>
    </source>
</reference>
<name>A0A4D4L205_STRVO</name>
<feature type="region of interest" description="Disordered" evidence="1">
    <location>
        <begin position="78"/>
        <end position="113"/>
    </location>
</feature>
<accession>A0A4D4L205</accession>
<dbReference type="EMBL" id="BJHW01000001">
    <property type="protein sequence ID" value="GDY52079.1"/>
    <property type="molecule type" value="Genomic_DNA"/>
</dbReference>
<dbReference type="AlphaFoldDB" id="A0A4D4L205"/>
<evidence type="ECO:0000256" key="1">
    <source>
        <dbReference type="SAM" id="MobiDB-lite"/>
    </source>
</evidence>
<sequence>MLDTWRPRTLFQVRSGEAVLERYAATRMAMTQAATAAGIDPDRLSLTTALHTVRLTVITANTTGPTLLTEVLLKTRNLAPASRRSRTSPRYVKRTLSPYADNKTKGRSNTRQP</sequence>
<dbReference type="RefSeq" id="WP_137977135.1">
    <property type="nucleotide sequence ID" value="NZ_BAAASO010000098.1"/>
</dbReference>
<evidence type="ECO:0000313" key="3">
    <source>
        <dbReference type="Proteomes" id="UP000301309"/>
    </source>
</evidence>
<organism evidence="2 3">
    <name type="scientific">Streptomyces violaceusniger</name>
    <dbReference type="NCBI Taxonomy" id="68280"/>
    <lineage>
        <taxon>Bacteria</taxon>
        <taxon>Bacillati</taxon>
        <taxon>Actinomycetota</taxon>
        <taxon>Actinomycetes</taxon>
        <taxon>Kitasatosporales</taxon>
        <taxon>Streptomycetaceae</taxon>
        <taxon>Streptomyces</taxon>
        <taxon>Streptomyces violaceusniger group</taxon>
    </lineage>
</organism>
<gene>
    <name evidence="2" type="ORF">SVIO_027020</name>
</gene>
<feature type="compositionally biased region" description="Basic residues" evidence="1">
    <location>
        <begin position="83"/>
        <end position="93"/>
    </location>
</feature>